<dbReference type="RefSeq" id="XP_008718973.1">
    <property type="nucleotide sequence ID" value="XM_008720751.1"/>
</dbReference>
<evidence type="ECO:0000313" key="2">
    <source>
        <dbReference type="Proteomes" id="UP000030752"/>
    </source>
</evidence>
<dbReference type="HOGENOM" id="CLU_3087171_0_0_1"/>
<protein>
    <submittedName>
        <fullName evidence="1">Uncharacterized protein</fullName>
    </submittedName>
</protein>
<keyword evidence="2" id="KW-1185">Reference proteome</keyword>
<dbReference type="Proteomes" id="UP000030752">
    <property type="component" value="Unassembled WGS sequence"/>
</dbReference>
<proteinExistence type="predicted"/>
<dbReference type="AlphaFoldDB" id="W2RRQ9"/>
<reference evidence="1 2" key="1">
    <citation type="submission" date="2013-03" db="EMBL/GenBank/DDBJ databases">
        <title>The Genome Sequence of Phialophora europaea CBS 101466.</title>
        <authorList>
            <consortium name="The Broad Institute Genomics Platform"/>
            <person name="Cuomo C."/>
            <person name="de Hoog S."/>
            <person name="Gorbushina A."/>
            <person name="Walker B."/>
            <person name="Young S.K."/>
            <person name="Zeng Q."/>
            <person name="Gargeya S."/>
            <person name="Fitzgerald M."/>
            <person name="Haas B."/>
            <person name="Abouelleil A."/>
            <person name="Allen A.W."/>
            <person name="Alvarado L."/>
            <person name="Arachchi H.M."/>
            <person name="Berlin A.M."/>
            <person name="Chapman S.B."/>
            <person name="Gainer-Dewar J."/>
            <person name="Goldberg J."/>
            <person name="Griggs A."/>
            <person name="Gujja S."/>
            <person name="Hansen M."/>
            <person name="Howarth C."/>
            <person name="Imamovic A."/>
            <person name="Ireland A."/>
            <person name="Larimer J."/>
            <person name="McCowan C."/>
            <person name="Murphy C."/>
            <person name="Pearson M."/>
            <person name="Poon T.W."/>
            <person name="Priest M."/>
            <person name="Roberts A."/>
            <person name="Saif S."/>
            <person name="Shea T."/>
            <person name="Sisk P."/>
            <person name="Sykes S."/>
            <person name="Wortman J."/>
            <person name="Nusbaum C."/>
            <person name="Birren B."/>
        </authorList>
    </citation>
    <scope>NUCLEOTIDE SEQUENCE [LARGE SCALE GENOMIC DNA]</scope>
    <source>
        <strain evidence="1 2">CBS 101466</strain>
    </source>
</reference>
<organism evidence="1 2">
    <name type="scientific">Cyphellophora europaea (strain CBS 101466)</name>
    <name type="common">Phialophora europaea</name>
    <dbReference type="NCBI Taxonomy" id="1220924"/>
    <lineage>
        <taxon>Eukaryota</taxon>
        <taxon>Fungi</taxon>
        <taxon>Dikarya</taxon>
        <taxon>Ascomycota</taxon>
        <taxon>Pezizomycotina</taxon>
        <taxon>Eurotiomycetes</taxon>
        <taxon>Chaetothyriomycetidae</taxon>
        <taxon>Chaetothyriales</taxon>
        <taxon>Cyphellophoraceae</taxon>
        <taxon>Cyphellophora</taxon>
    </lineage>
</organism>
<evidence type="ECO:0000313" key="1">
    <source>
        <dbReference type="EMBL" id="ETN38384.1"/>
    </source>
</evidence>
<sequence length="52" mass="5199">MSKVHPSMSASHRNITACSYGWRLGGSTSDTGAIVAPADGSCGGTKICGARS</sequence>
<dbReference type="GeneID" id="19973758"/>
<dbReference type="VEuPathDB" id="FungiDB:HMPREF1541_06419"/>
<gene>
    <name evidence="1" type="ORF">HMPREF1541_06419</name>
</gene>
<dbReference type="InParanoid" id="W2RRQ9"/>
<dbReference type="EMBL" id="KB822722">
    <property type="protein sequence ID" value="ETN38384.1"/>
    <property type="molecule type" value="Genomic_DNA"/>
</dbReference>
<name>W2RRQ9_CYPE1</name>
<accession>W2RRQ9</accession>